<dbReference type="GO" id="GO:0006508">
    <property type="term" value="P:proteolysis"/>
    <property type="evidence" value="ECO:0007669"/>
    <property type="project" value="UniProtKB-KW"/>
</dbReference>
<keyword evidence="3" id="KW-0645">Protease</keyword>
<dbReference type="GO" id="GO:0080120">
    <property type="term" value="P:CAAX-box protein maturation"/>
    <property type="evidence" value="ECO:0007669"/>
    <property type="project" value="UniProtKB-ARBA"/>
</dbReference>
<dbReference type="EMBL" id="RCZM01000004">
    <property type="protein sequence ID" value="TPG15950.1"/>
    <property type="molecule type" value="Genomic_DNA"/>
</dbReference>
<keyword evidence="3" id="KW-0482">Metalloprotease</keyword>
<name>A0A502CTV1_9MICO</name>
<comment type="caution">
    <text evidence="3">The sequence shown here is derived from an EMBL/GenBank/DDBJ whole genome shotgun (WGS) entry which is preliminary data.</text>
</comment>
<dbReference type="InterPro" id="IPR003675">
    <property type="entry name" value="Rce1/LyrA-like_dom"/>
</dbReference>
<keyword evidence="1" id="KW-0472">Membrane</keyword>
<reference evidence="3 4" key="1">
    <citation type="journal article" date="2019" name="Environ. Microbiol.">
        <title>Species interactions and distinct microbial communities in high Arctic permafrost affected cryosols are associated with the CH4 and CO2 gas fluxes.</title>
        <authorList>
            <person name="Altshuler I."/>
            <person name="Hamel J."/>
            <person name="Turney S."/>
            <person name="Magnuson E."/>
            <person name="Levesque R."/>
            <person name="Greer C."/>
            <person name="Whyte L.G."/>
        </authorList>
    </citation>
    <scope>NUCLEOTIDE SEQUENCE [LARGE SCALE GENOMIC DNA]</scope>
    <source>
        <strain evidence="3 4">S9.3A</strain>
    </source>
</reference>
<evidence type="ECO:0000313" key="4">
    <source>
        <dbReference type="Proteomes" id="UP000317722"/>
    </source>
</evidence>
<dbReference type="AlphaFoldDB" id="A0A502CTV1"/>
<feature type="transmembrane region" description="Helical" evidence="1">
    <location>
        <begin position="218"/>
        <end position="240"/>
    </location>
</feature>
<feature type="transmembrane region" description="Helical" evidence="1">
    <location>
        <begin position="39"/>
        <end position="58"/>
    </location>
</feature>
<dbReference type="OrthoDB" id="4407663at2"/>
<protein>
    <submittedName>
        <fullName evidence="3">CPBP family intramembrane metalloprotease</fullName>
    </submittedName>
</protein>
<sequence>MSARLNPVREVRDFIRAALVEPVARDHSESDAAFHRRRLVALVTLLVGAVVLGFALRIKPGDPMFYVATLGLAGVWALGALASGPLHLGRAHTRAGGDDARPIVQSLALGALLLALFLAGALVVAQLPVLRDPVEHLLDHARLGSLALVAVLTAVNAVAEELYFRGALYSAVGRRHAVAITTAVYALTTAGAGIPLLVLAAGLLGLLTALQRRVTGGILGPVITHLTWSLGMLFLLPVVLSTGS</sequence>
<feature type="transmembrane region" description="Helical" evidence="1">
    <location>
        <begin position="141"/>
        <end position="159"/>
    </location>
</feature>
<accession>A0A502CTV1</accession>
<gene>
    <name evidence="3" type="ORF">EAH86_11915</name>
</gene>
<feature type="transmembrane region" description="Helical" evidence="1">
    <location>
        <begin position="64"/>
        <end position="86"/>
    </location>
</feature>
<dbReference type="RefSeq" id="WP_140740976.1">
    <property type="nucleotide sequence ID" value="NZ_RCZM01000004.1"/>
</dbReference>
<keyword evidence="1" id="KW-0812">Transmembrane</keyword>
<keyword evidence="4" id="KW-1185">Reference proteome</keyword>
<keyword evidence="3" id="KW-0378">Hydrolase</keyword>
<feature type="transmembrane region" description="Helical" evidence="1">
    <location>
        <begin position="180"/>
        <end position="206"/>
    </location>
</feature>
<evidence type="ECO:0000313" key="3">
    <source>
        <dbReference type="EMBL" id="TPG15950.1"/>
    </source>
</evidence>
<organism evidence="3 4">
    <name type="scientific">Pedococcus bigeumensis</name>
    <dbReference type="NCBI Taxonomy" id="433644"/>
    <lineage>
        <taxon>Bacteria</taxon>
        <taxon>Bacillati</taxon>
        <taxon>Actinomycetota</taxon>
        <taxon>Actinomycetes</taxon>
        <taxon>Micrococcales</taxon>
        <taxon>Intrasporangiaceae</taxon>
        <taxon>Pedococcus</taxon>
    </lineage>
</organism>
<dbReference type="Proteomes" id="UP000317722">
    <property type="component" value="Unassembled WGS sequence"/>
</dbReference>
<evidence type="ECO:0000259" key="2">
    <source>
        <dbReference type="Pfam" id="PF02517"/>
    </source>
</evidence>
<feature type="transmembrane region" description="Helical" evidence="1">
    <location>
        <begin position="107"/>
        <end position="129"/>
    </location>
</feature>
<dbReference type="GO" id="GO:0008237">
    <property type="term" value="F:metallopeptidase activity"/>
    <property type="evidence" value="ECO:0007669"/>
    <property type="project" value="UniProtKB-KW"/>
</dbReference>
<dbReference type="Pfam" id="PF02517">
    <property type="entry name" value="Rce1-like"/>
    <property type="match status" value="1"/>
</dbReference>
<dbReference type="GO" id="GO:0004175">
    <property type="term" value="F:endopeptidase activity"/>
    <property type="evidence" value="ECO:0007669"/>
    <property type="project" value="UniProtKB-ARBA"/>
</dbReference>
<keyword evidence="1" id="KW-1133">Transmembrane helix</keyword>
<feature type="domain" description="CAAX prenyl protease 2/Lysostaphin resistance protein A-like" evidence="2">
    <location>
        <begin position="145"/>
        <end position="230"/>
    </location>
</feature>
<proteinExistence type="predicted"/>
<evidence type="ECO:0000256" key="1">
    <source>
        <dbReference type="SAM" id="Phobius"/>
    </source>
</evidence>